<feature type="domain" description="ELM2" evidence="5">
    <location>
        <begin position="207"/>
        <end position="308"/>
    </location>
</feature>
<feature type="compositionally biased region" description="Low complexity" evidence="4">
    <location>
        <begin position="175"/>
        <end position="189"/>
    </location>
</feature>
<keyword evidence="3" id="KW-0539">Nucleus</keyword>
<gene>
    <name evidence="6" type="ORF">CPEL01642_LOCUS14425</name>
</gene>
<evidence type="ECO:0000256" key="4">
    <source>
        <dbReference type="SAM" id="MobiDB-lite"/>
    </source>
</evidence>
<feature type="compositionally biased region" description="Polar residues" evidence="4">
    <location>
        <begin position="399"/>
        <end position="413"/>
    </location>
</feature>
<dbReference type="PROSITE" id="PS51156">
    <property type="entry name" value="ELM2"/>
    <property type="match status" value="1"/>
</dbReference>
<name>A0A7S0LHC2_9EUKA</name>
<proteinExistence type="predicted"/>
<organism evidence="6">
    <name type="scientific">Coccolithus braarudii</name>
    <dbReference type="NCBI Taxonomy" id="221442"/>
    <lineage>
        <taxon>Eukaryota</taxon>
        <taxon>Haptista</taxon>
        <taxon>Haptophyta</taxon>
        <taxon>Prymnesiophyceae</taxon>
        <taxon>Coccolithales</taxon>
        <taxon>Coccolithaceae</taxon>
        <taxon>Coccolithus</taxon>
    </lineage>
</organism>
<feature type="compositionally biased region" description="Polar residues" evidence="4">
    <location>
        <begin position="100"/>
        <end position="117"/>
    </location>
</feature>
<dbReference type="PANTHER" id="PTHR16089">
    <property type="entry name" value="REST COREPRESSOR COREST PROTEIN-RELATED"/>
    <property type="match status" value="1"/>
</dbReference>
<feature type="region of interest" description="Disordered" evidence="4">
    <location>
        <begin position="376"/>
        <end position="436"/>
    </location>
</feature>
<dbReference type="PANTHER" id="PTHR16089:SF28">
    <property type="entry name" value="REST COREPRESSOR"/>
    <property type="match status" value="1"/>
</dbReference>
<evidence type="ECO:0000259" key="5">
    <source>
        <dbReference type="PROSITE" id="PS51156"/>
    </source>
</evidence>
<feature type="compositionally biased region" description="Low complexity" evidence="4">
    <location>
        <begin position="35"/>
        <end position="44"/>
    </location>
</feature>
<dbReference type="Pfam" id="PF01448">
    <property type="entry name" value="ELM2"/>
    <property type="match status" value="1"/>
</dbReference>
<accession>A0A7S0LHC2</accession>
<sequence>MLSRVLWLTRERTPEEDAAWLCRLHVLANAYVEPEPAATSPSAAVRPLRKPSPHAAPRRAVASLVSRMEPVPETEEVTSISRVSGRPRKAPRKFKEVVQQPRTKIARTSASVKTSKTPVRDVNGAPQIGARSSSSRSEGRSSGDGRARGSASNWKQSRQDWAGDAAVGNGTGSTSAAAHHPNHSFSSSSPRRTQTIAGDKASAAESSESRIGSQFQARVPPSAMAEALLERGDHLVWSPSFCEIGDVELELYLRDAVQLMCGPPAKVLTPSRMQAAAMEEFPEEVAYRVLQQAGFDCCIALRRLRAESAERSQRTASWSKVEERQLRSAMASKKKDLHAIQEMVKTKDFKAIVRLYYLEHGVKKREKLEKQRELEMLRHSRDQSRSATPVIKEGAAEVSDNSQTEPADETSNAEALASLTDPLDETLMASETLDDL</sequence>
<evidence type="ECO:0000256" key="1">
    <source>
        <dbReference type="ARBA" id="ARBA00023015"/>
    </source>
</evidence>
<keyword evidence="1" id="KW-0805">Transcription regulation</keyword>
<dbReference type="AlphaFoldDB" id="A0A7S0LHC2"/>
<dbReference type="GO" id="GO:0006357">
    <property type="term" value="P:regulation of transcription by RNA polymerase II"/>
    <property type="evidence" value="ECO:0007669"/>
    <property type="project" value="TreeGrafter"/>
</dbReference>
<evidence type="ECO:0000256" key="2">
    <source>
        <dbReference type="ARBA" id="ARBA00023163"/>
    </source>
</evidence>
<dbReference type="GO" id="GO:0005667">
    <property type="term" value="C:transcription regulator complex"/>
    <property type="evidence" value="ECO:0007669"/>
    <property type="project" value="TreeGrafter"/>
</dbReference>
<feature type="compositionally biased region" description="Polar residues" evidence="4">
    <location>
        <begin position="204"/>
        <end position="216"/>
    </location>
</feature>
<dbReference type="EMBL" id="HBEY01030394">
    <property type="protein sequence ID" value="CAD8611047.1"/>
    <property type="molecule type" value="Transcribed_RNA"/>
</dbReference>
<protein>
    <recommendedName>
        <fullName evidence="5">ELM2 domain-containing protein</fullName>
    </recommendedName>
</protein>
<evidence type="ECO:0000256" key="3">
    <source>
        <dbReference type="ARBA" id="ARBA00023242"/>
    </source>
</evidence>
<dbReference type="GO" id="GO:0000118">
    <property type="term" value="C:histone deacetylase complex"/>
    <property type="evidence" value="ECO:0007669"/>
    <property type="project" value="TreeGrafter"/>
</dbReference>
<reference evidence="6" key="1">
    <citation type="submission" date="2021-01" db="EMBL/GenBank/DDBJ databases">
        <authorList>
            <person name="Corre E."/>
            <person name="Pelletier E."/>
            <person name="Niang G."/>
            <person name="Scheremetjew M."/>
            <person name="Finn R."/>
            <person name="Kale V."/>
            <person name="Holt S."/>
            <person name="Cochrane G."/>
            <person name="Meng A."/>
            <person name="Brown T."/>
            <person name="Cohen L."/>
        </authorList>
    </citation>
    <scope>NUCLEOTIDE SEQUENCE</scope>
    <source>
        <strain evidence="6">PLY182g</strain>
    </source>
</reference>
<feature type="compositionally biased region" description="Basic and acidic residues" evidence="4">
    <location>
        <begin position="137"/>
        <end position="147"/>
    </location>
</feature>
<dbReference type="InterPro" id="IPR051066">
    <property type="entry name" value="Trans_reg/Corepressor"/>
</dbReference>
<evidence type="ECO:0000313" key="6">
    <source>
        <dbReference type="EMBL" id="CAD8611047.1"/>
    </source>
</evidence>
<feature type="region of interest" description="Disordered" evidence="4">
    <location>
        <begin position="35"/>
        <end position="217"/>
    </location>
</feature>
<dbReference type="Gene3D" id="1.10.10.60">
    <property type="entry name" value="Homeodomain-like"/>
    <property type="match status" value="1"/>
</dbReference>
<dbReference type="GO" id="GO:0003714">
    <property type="term" value="F:transcription corepressor activity"/>
    <property type="evidence" value="ECO:0007669"/>
    <property type="project" value="TreeGrafter"/>
</dbReference>
<dbReference type="InterPro" id="IPR000949">
    <property type="entry name" value="ELM2_dom"/>
</dbReference>
<keyword evidence="2" id="KW-0804">Transcription</keyword>